<dbReference type="EMBL" id="DQ155248">
    <property type="protein sequence ID" value="ABA08335.1"/>
    <property type="molecule type" value="Genomic_DNA"/>
</dbReference>
<protein>
    <submittedName>
        <fullName evidence="1">Envelope glycoprotein</fullName>
    </submittedName>
</protein>
<name>Q3LWZ7_HV1</name>
<keyword evidence="1" id="KW-0261">Viral envelope protein</keyword>
<feature type="non-terminal residue" evidence="1">
    <location>
        <position position="1"/>
    </location>
</feature>
<proteinExistence type="predicted"/>
<sequence>TVVKWQPSRRRGNNSDLKISQTMAKISYVQLASLVNITCIMTYQSYKKKYTVSDQGYHSIQQVISSGIYDKHIVMSANQNGMTLSGRSLNNSENTLGTTQSNLLTSSGGGSRSHNTYFYLWRRIFLLYSSGPVSQHLGESHLQSKWQHGGEANARYSLCGSAMEYV</sequence>
<organism evidence="1">
    <name type="scientific">Human immunodeficiency virus type 1</name>
    <name type="common">HIV-1</name>
    <dbReference type="NCBI Taxonomy" id="11676"/>
    <lineage>
        <taxon>Viruses</taxon>
        <taxon>Riboviria</taxon>
        <taxon>Pararnavirae</taxon>
        <taxon>Artverviricota</taxon>
        <taxon>Revtraviricetes</taxon>
        <taxon>Ortervirales</taxon>
        <taxon>Retroviridae</taxon>
        <taxon>Orthoretrovirinae</taxon>
        <taxon>Lentivirus</taxon>
        <taxon>Lentivirus humimdef1</taxon>
    </lineage>
</organism>
<gene>
    <name evidence="1" type="primary">env</name>
</gene>
<feature type="non-terminal residue" evidence="1">
    <location>
        <position position="166"/>
    </location>
</feature>
<reference evidence="1" key="1">
    <citation type="journal article" date="2008" name="AIDS Res. Hum. Retroviruses">
        <title>HIV type 1 genetic diversity in Moyale, Mandera, and Turkana based on env-C2-V3 sequences.</title>
        <authorList>
            <person name="Khamadi S.A."/>
            <person name="Lihana R.W."/>
            <person name="Mwaniki D.L."/>
            <person name="Kinyua J."/>
            <person name="Lagat N."/>
            <person name="Carter J.Y."/>
            <person name="Ichimura H."/>
            <person name="Oishi I."/>
            <person name="Okoth F.A."/>
            <person name="Ochieng W."/>
        </authorList>
    </citation>
    <scope>NUCLEOTIDE SEQUENCE</scope>
    <source>
        <strain evidence="1">TKMH017F</strain>
    </source>
</reference>
<keyword evidence="1" id="KW-0946">Virion</keyword>
<accession>Q3LWZ7</accession>
<dbReference type="GO" id="GO:0019031">
    <property type="term" value="C:viral envelope"/>
    <property type="evidence" value="ECO:0007669"/>
    <property type="project" value="UniProtKB-KW"/>
</dbReference>
<evidence type="ECO:0000313" key="1">
    <source>
        <dbReference type="EMBL" id="ABA08335.1"/>
    </source>
</evidence>
<organismHost>
    <name type="scientific">Homo sapiens</name>
    <name type="common">Human</name>
    <dbReference type="NCBI Taxonomy" id="9606"/>
</organismHost>